<dbReference type="OrthoDB" id="9999863at2759"/>
<evidence type="ECO:0000256" key="2">
    <source>
        <dbReference type="ARBA" id="ARBA00022448"/>
    </source>
</evidence>
<feature type="compositionally biased region" description="Polar residues" evidence="7">
    <location>
        <begin position="155"/>
        <end position="166"/>
    </location>
</feature>
<gene>
    <name evidence="9" type="ORF">WOLCODRAFT_91613</name>
</gene>
<feature type="transmembrane region" description="Helical" evidence="8">
    <location>
        <begin position="411"/>
        <end position="431"/>
    </location>
</feature>
<name>A0A2H3JFT7_WOLCO</name>
<evidence type="ECO:0000256" key="7">
    <source>
        <dbReference type="SAM" id="MobiDB-lite"/>
    </source>
</evidence>
<dbReference type="Proteomes" id="UP000218811">
    <property type="component" value="Unassembled WGS sequence"/>
</dbReference>
<feature type="transmembrane region" description="Helical" evidence="8">
    <location>
        <begin position="370"/>
        <end position="390"/>
    </location>
</feature>
<feature type="transmembrane region" description="Helical" evidence="8">
    <location>
        <begin position="296"/>
        <end position="320"/>
    </location>
</feature>
<feature type="region of interest" description="Disordered" evidence="7">
    <location>
        <begin position="645"/>
        <end position="709"/>
    </location>
</feature>
<dbReference type="InterPro" id="IPR003445">
    <property type="entry name" value="Cat_transpt"/>
</dbReference>
<proteinExistence type="predicted"/>
<dbReference type="STRING" id="742152.A0A2H3JFT7"/>
<reference evidence="9 10" key="1">
    <citation type="journal article" date="2012" name="Science">
        <title>The Paleozoic origin of enzymatic lignin decomposition reconstructed from 31 fungal genomes.</title>
        <authorList>
            <person name="Floudas D."/>
            <person name="Binder M."/>
            <person name="Riley R."/>
            <person name="Barry K."/>
            <person name="Blanchette R.A."/>
            <person name="Henrissat B."/>
            <person name="Martinez A.T."/>
            <person name="Otillar R."/>
            <person name="Spatafora J.W."/>
            <person name="Yadav J.S."/>
            <person name="Aerts A."/>
            <person name="Benoit I."/>
            <person name="Boyd A."/>
            <person name="Carlson A."/>
            <person name="Copeland A."/>
            <person name="Coutinho P.M."/>
            <person name="de Vries R.P."/>
            <person name="Ferreira P."/>
            <person name="Findley K."/>
            <person name="Foster B."/>
            <person name="Gaskell J."/>
            <person name="Glotzer D."/>
            <person name="Gorecki P."/>
            <person name="Heitman J."/>
            <person name="Hesse C."/>
            <person name="Hori C."/>
            <person name="Igarashi K."/>
            <person name="Jurgens J.A."/>
            <person name="Kallen N."/>
            <person name="Kersten P."/>
            <person name="Kohler A."/>
            <person name="Kuees U."/>
            <person name="Kumar T.K.A."/>
            <person name="Kuo A."/>
            <person name="LaButti K."/>
            <person name="Larrondo L.F."/>
            <person name="Lindquist E."/>
            <person name="Ling A."/>
            <person name="Lombard V."/>
            <person name="Lucas S."/>
            <person name="Lundell T."/>
            <person name="Martin R."/>
            <person name="McLaughlin D.J."/>
            <person name="Morgenstern I."/>
            <person name="Morin E."/>
            <person name="Murat C."/>
            <person name="Nagy L.G."/>
            <person name="Nolan M."/>
            <person name="Ohm R.A."/>
            <person name="Patyshakuliyeva A."/>
            <person name="Rokas A."/>
            <person name="Ruiz-Duenas F.J."/>
            <person name="Sabat G."/>
            <person name="Salamov A."/>
            <person name="Samejima M."/>
            <person name="Schmutz J."/>
            <person name="Slot J.C."/>
            <person name="St John F."/>
            <person name="Stenlid J."/>
            <person name="Sun H."/>
            <person name="Sun S."/>
            <person name="Syed K."/>
            <person name="Tsang A."/>
            <person name="Wiebenga A."/>
            <person name="Young D."/>
            <person name="Pisabarro A."/>
            <person name="Eastwood D.C."/>
            <person name="Martin F."/>
            <person name="Cullen D."/>
            <person name="Grigoriev I.V."/>
            <person name="Hibbett D.S."/>
        </authorList>
    </citation>
    <scope>NUCLEOTIDE SEQUENCE [LARGE SCALE GENOMIC DNA]</scope>
    <source>
        <strain evidence="9 10">MD-104</strain>
    </source>
</reference>
<evidence type="ECO:0000256" key="5">
    <source>
        <dbReference type="ARBA" id="ARBA00023065"/>
    </source>
</evidence>
<evidence type="ECO:0000256" key="8">
    <source>
        <dbReference type="SAM" id="Phobius"/>
    </source>
</evidence>
<keyword evidence="6 8" id="KW-0472">Membrane</keyword>
<evidence type="ECO:0000313" key="9">
    <source>
        <dbReference type="EMBL" id="PCH35574.1"/>
    </source>
</evidence>
<accession>A0A2H3JFT7</accession>
<keyword evidence="4 8" id="KW-1133">Transmembrane helix</keyword>
<dbReference type="PANTHER" id="PTHR31064">
    <property type="entry name" value="POTASSIUM TRANSPORT PROTEIN DDB_G0292412-RELATED"/>
    <property type="match status" value="1"/>
</dbReference>
<dbReference type="AlphaFoldDB" id="A0A2H3JFT7"/>
<feature type="compositionally biased region" description="Polar residues" evidence="7">
    <location>
        <begin position="683"/>
        <end position="700"/>
    </location>
</feature>
<dbReference type="GO" id="GO:1990573">
    <property type="term" value="P:potassium ion import across plasma membrane"/>
    <property type="evidence" value="ECO:0007669"/>
    <property type="project" value="TreeGrafter"/>
</dbReference>
<dbReference type="GO" id="GO:0005886">
    <property type="term" value="C:plasma membrane"/>
    <property type="evidence" value="ECO:0007669"/>
    <property type="project" value="TreeGrafter"/>
</dbReference>
<evidence type="ECO:0000256" key="3">
    <source>
        <dbReference type="ARBA" id="ARBA00022692"/>
    </source>
</evidence>
<sequence>MIRRTDARPRLVNPSGWISEGRLNSQPPPNGSALQYHAFADIDDPDLNVYAGGPHSDHATGHEIAYESRSETESSSERDTQSTDQNDVRAEEADHSDDGHPFPRSTSIAVAAANKTGMPRTQTVEFAPVPKTLRQARSAERDYAYPLDGVLQSRTFTRNRTYSQTQERSKHSSDRNLSPGSMRRPTMSWPHSMDSQLSAHATHALHSGFGGFPMPHELLSSLIRRFFPNLQRKLTRTVTIPRTRTIASQHGSVGGDARSVPYISFEAVVGRNSEFKSLTHEQLEELGGVEYRALGALLWIVGGYHIGLQLLAFVIIAPYMSMSRWKEDFVLPQLHRDVSPVWFCAFQVVSAYTNTGTSLEDQSMVPFQRAYPLIFVMVFLILAGNTAFTLHFLLDHPRRCFIYLFPSHQTWFLLTVLFALNATDWFFFLVLDLGNPAVTSIPVGVRVAIGVLQAVAVRAAGFGTVTLAALAPAVKTLYVVMMYVSVCDVRSTNVYEEKSLGIFEDDESVDDEFGSSLLEGSRVTVWSRYLAMHMRKQLSFDMWWLATALVLVCIIERDNLENEANAAWFNIFRTLFELVSAYGTVGLSLGVPDANFSFSGALRPLSKLIVCAVMLRGRHRGLPVAIDRAVMLPFEFRKPQEDTAAGTFDTEFGNKTISNGDAISEKLGPEQRPRSLSAPRSIVRNSADLSGLNQRLQTSRIQDEEASPL</sequence>
<dbReference type="EMBL" id="KB467854">
    <property type="protein sequence ID" value="PCH35574.1"/>
    <property type="molecule type" value="Genomic_DNA"/>
</dbReference>
<evidence type="ECO:0000256" key="4">
    <source>
        <dbReference type="ARBA" id="ARBA00022989"/>
    </source>
</evidence>
<feature type="region of interest" description="Disordered" evidence="7">
    <location>
        <begin position="65"/>
        <end position="105"/>
    </location>
</feature>
<dbReference type="PANTHER" id="PTHR31064:SF30">
    <property type="entry name" value="HIGH-AFFINITY POTASSIUM TRANSPORT PROTEIN-RELATED"/>
    <property type="match status" value="1"/>
</dbReference>
<feature type="compositionally biased region" description="Basic and acidic residues" evidence="7">
    <location>
        <begin position="65"/>
        <end position="101"/>
    </location>
</feature>
<dbReference type="InterPro" id="IPR051143">
    <property type="entry name" value="TrkH_K-transport"/>
</dbReference>
<evidence type="ECO:0000313" key="10">
    <source>
        <dbReference type="Proteomes" id="UP000218811"/>
    </source>
</evidence>
<evidence type="ECO:0000256" key="6">
    <source>
        <dbReference type="ARBA" id="ARBA00023136"/>
    </source>
</evidence>
<evidence type="ECO:0008006" key="11">
    <source>
        <dbReference type="Google" id="ProtNLM"/>
    </source>
</evidence>
<evidence type="ECO:0000256" key="1">
    <source>
        <dbReference type="ARBA" id="ARBA00004141"/>
    </source>
</evidence>
<dbReference type="GO" id="GO:0140107">
    <property type="term" value="F:high-affinity potassium ion transmembrane transporter activity"/>
    <property type="evidence" value="ECO:0007669"/>
    <property type="project" value="TreeGrafter"/>
</dbReference>
<keyword evidence="10" id="KW-1185">Reference proteome</keyword>
<comment type="subcellular location">
    <subcellularLocation>
        <location evidence="1">Membrane</location>
        <topology evidence="1">Multi-pass membrane protein</topology>
    </subcellularLocation>
</comment>
<keyword evidence="2" id="KW-0813">Transport</keyword>
<dbReference type="GO" id="GO:0030007">
    <property type="term" value="P:intracellular potassium ion homeostasis"/>
    <property type="evidence" value="ECO:0007669"/>
    <property type="project" value="TreeGrafter"/>
</dbReference>
<organism evidence="9 10">
    <name type="scientific">Wolfiporia cocos (strain MD-104)</name>
    <name type="common">Brown rot fungus</name>
    <dbReference type="NCBI Taxonomy" id="742152"/>
    <lineage>
        <taxon>Eukaryota</taxon>
        <taxon>Fungi</taxon>
        <taxon>Dikarya</taxon>
        <taxon>Basidiomycota</taxon>
        <taxon>Agaricomycotina</taxon>
        <taxon>Agaricomycetes</taxon>
        <taxon>Polyporales</taxon>
        <taxon>Phaeolaceae</taxon>
        <taxon>Wolfiporia</taxon>
    </lineage>
</organism>
<protein>
    <recommendedName>
        <fullName evidence="11">Potassium transport protein</fullName>
    </recommendedName>
</protein>
<feature type="region of interest" description="Disordered" evidence="7">
    <location>
        <begin position="155"/>
        <end position="195"/>
    </location>
</feature>
<dbReference type="Pfam" id="PF02386">
    <property type="entry name" value="TrkH"/>
    <property type="match status" value="1"/>
</dbReference>
<keyword evidence="3 8" id="KW-0812">Transmembrane</keyword>
<feature type="compositionally biased region" description="Basic and acidic residues" evidence="7">
    <location>
        <begin position="663"/>
        <end position="673"/>
    </location>
</feature>
<keyword evidence="5" id="KW-0406">Ion transport</keyword>
<feature type="region of interest" description="Disordered" evidence="7">
    <location>
        <begin position="1"/>
        <end position="34"/>
    </location>
</feature>